<sequence length="106" mass="12159">MNNDFQVELYGEIWLCRNVLFHAWKKSQGISASSKSCSLSAVSSHTISPHHYSSSLALVSQDSWISWISSSIIWDWIYRCWIVDSHWPLGKVGICDSFIFLFCNIV</sequence>
<dbReference type="VEuPathDB" id="FungiDB:RhiirA1_473622"/>
<reference evidence="1 2" key="1">
    <citation type="submission" date="2016-04" db="EMBL/GenBank/DDBJ databases">
        <title>Genome analyses suggest a sexual origin of heterokaryosis in a supposedly ancient asexual fungus.</title>
        <authorList>
            <person name="Ropars J."/>
            <person name="Sedzielewska K."/>
            <person name="Noel J."/>
            <person name="Charron P."/>
            <person name="Farinelli L."/>
            <person name="Marton T."/>
            <person name="Kruger M."/>
            <person name="Pelin A."/>
            <person name="Brachmann A."/>
            <person name="Corradi N."/>
        </authorList>
    </citation>
    <scope>NUCLEOTIDE SEQUENCE [LARGE SCALE GENOMIC DNA]</scope>
    <source>
        <strain evidence="1 2">A5</strain>
    </source>
</reference>
<protein>
    <submittedName>
        <fullName evidence="1">Uncharacterized protein</fullName>
    </submittedName>
</protein>
<comment type="caution">
    <text evidence="1">The sequence shown here is derived from an EMBL/GenBank/DDBJ whole genome shotgun (WGS) entry which is preliminary data.</text>
</comment>
<name>A0A2N0P2T5_9GLOM</name>
<organism evidence="1 2">
    <name type="scientific">Rhizophagus irregularis</name>
    <dbReference type="NCBI Taxonomy" id="588596"/>
    <lineage>
        <taxon>Eukaryota</taxon>
        <taxon>Fungi</taxon>
        <taxon>Fungi incertae sedis</taxon>
        <taxon>Mucoromycota</taxon>
        <taxon>Glomeromycotina</taxon>
        <taxon>Glomeromycetes</taxon>
        <taxon>Glomerales</taxon>
        <taxon>Glomeraceae</taxon>
        <taxon>Rhizophagus</taxon>
    </lineage>
</organism>
<evidence type="ECO:0000313" key="2">
    <source>
        <dbReference type="Proteomes" id="UP000232722"/>
    </source>
</evidence>
<dbReference type="Proteomes" id="UP000232722">
    <property type="component" value="Unassembled WGS sequence"/>
</dbReference>
<dbReference type="EMBL" id="LLXJ01001691">
    <property type="protein sequence ID" value="PKC01130.1"/>
    <property type="molecule type" value="Genomic_DNA"/>
</dbReference>
<reference evidence="1 2" key="2">
    <citation type="submission" date="2017-09" db="EMBL/GenBank/DDBJ databases">
        <title>Extensive intraspecific genome diversity in a model arbuscular mycorrhizal fungus.</title>
        <authorList>
            <person name="Chen E.C."/>
            <person name="Morin E."/>
            <person name="Beaudet D."/>
            <person name="Noel J."/>
            <person name="Ndikumana S."/>
            <person name="Charron P."/>
            <person name="St-Onge C."/>
            <person name="Giorgi J."/>
            <person name="Grigoriev I.V."/>
            <person name="Roux C."/>
            <person name="Martin F.M."/>
            <person name="Corradi N."/>
        </authorList>
    </citation>
    <scope>NUCLEOTIDE SEQUENCE [LARGE SCALE GENOMIC DNA]</scope>
    <source>
        <strain evidence="1 2">A5</strain>
    </source>
</reference>
<evidence type="ECO:0000313" key="1">
    <source>
        <dbReference type="EMBL" id="PKC01130.1"/>
    </source>
</evidence>
<gene>
    <name evidence="1" type="ORF">RhiirA5_427195</name>
</gene>
<dbReference type="AlphaFoldDB" id="A0A2N0P2T5"/>
<accession>A0A2N0P2T5</accession>
<proteinExistence type="predicted"/>